<dbReference type="EMBL" id="SEWY01000002">
    <property type="protein sequence ID" value="TBH74580.1"/>
    <property type="molecule type" value="Genomic_DNA"/>
</dbReference>
<sequence length="123" mass="13507">MTKKIILSPEAPAPIGPYSQAVEVNNTLYVSGQIALAVFEAGGSIEEETNQVMLNLQHILTAAGYSFDNVVKCSIFVKDMGHFAAINEVYGRYFVQNPPARETVEVARLPKDVRVEISCIAYK</sequence>
<keyword evidence="3" id="KW-1185">Reference proteome</keyword>
<dbReference type="OrthoDB" id="9803101at2"/>
<dbReference type="FunFam" id="3.30.1330.40:FF:000001">
    <property type="entry name" value="L-PSP family endoribonuclease"/>
    <property type="match status" value="1"/>
</dbReference>
<dbReference type="Gene3D" id="3.30.1330.40">
    <property type="entry name" value="RutC-like"/>
    <property type="match status" value="1"/>
</dbReference>
<evidence type="ECO:0000313" key="3">
    <source>
        <dbReference type="Proteomes" id="UP000293583"/>
    </source>
</evidence>
<gene>
    <name evidence="2" type="ORF">EWU20_05400</name>
</gene>
<evidence type="ECO:0000256" key="1">
    <source>
        <dbReference type="ARBA" id="ARBA00010552"/>
    </source>
</evidence>
<accession>A0A4Q9BEF5</accession>
<dbReference type="PANTHER" id="PTHR11803:SF58">
    <property type="entry name" value="PROTEIN HMF1-RELATED"/>
    <property type="match status" value="1"/>
</dbReference>
<protein>
    <submittedName>
        <fullName evidence="2">RidA family protein</fullName>
    </submittedName>
</protein>
<name>A0A4Q9BEF5_9BACT</name>
<evidence type="ECO:0000313" key="2">
    <source>
        <dbReference type="EMBL" id="TBH74580.1"/>
    </source>
</evidence>
<dbReference type="RefSeq" id="WP_130923011.1">
    <property type="nucleotide sequence ID" value="NZ_JAANOL010000002.1"/>
</dbReference>
<dbReference type="InterPro" id="IPR006175">
    <property type="entry name" value="YjgF/YER057c/UK114"/>
</dbReference>
<dbReference type="PANTHER" id="PTHR11803">
    <property type="entry name" value="2-IMINOBUTANOATE/2-IMINOPROPANOATE DEAMINASE RIDA"/>
    <property type="match status" value="1"/>
</dbReference>
<dbReference type="Proteomes" id="UP000293583">
    <property type="component" value="Unassembled WGS sequence"/>
</dbReference>
<dbReference type="CDD" id="cd00448">
    <property type="entry name" value="YjgF_YER057c_UK114_family"/>
    <property type="match status" value="1"/>
</dbReference>
<dbReference type="InterPro" id="IPR035959">
    <property type="entry name" value="RutC-like_sf"/>
</dbReference>
<comment type="similarity">
    <text evidence="1">Belongs to the RutC family.</text>
</comment>
<proteinExistence type="inferred from homology"/>
<organism evidence="2 3">
    <name type="scientific">Aquirufa antheringensis</name>
    <dbReference type="NCBI Taxonomy" id="2516559"/>
    <lineage>
        <taxon>Bacteria</taxon>
        <taxon>Pseudomonadati</taxon>
        <taxon>Bacteroidota</taxon>
        <taxon>Cytophagia</taxon>
        <taxon>Cytophagales</taxon>
        <taxon>Flectobacillaceae</taxon>
        <taxon>Aquirufa</taxon>
    </lineage>
</organism>
<reference evidence="2 3" key="1">
    <citation type="submission" date="2019-02" db="EMBL/GenBank/DDBJ databases">
        <title>Genome of a new Bacteroidetes strain.</title>
        <authorList>
            <person name="Pitt A."/>
        </authorList>
    </citation>
    <scope>NUCLEOTIDE SEQUENCE [LARGE SCALE GENOMIC DNA]</scope>
    <source>
        <strain evidence="2 3">103A-SOEBACH</strain>
    </source>
</reference>
<dbReference type="Pfam" id="PF01042">
    <property type="entry name" value="Ribonuc_L-PSP"/>
    <property type="match status" value="1"/>
</dbReference>
<dbReference type="SUPFAM" id="SSF55298">
    <property type="entry name" value="YjgF-like"/>
    <property type="match status" value="1"/>
</dbReference>
<dbReference type="GO" id="GO:0019239">
    <property type="term" value="F:deaminase activity"/>
    <property type="evidence" value="ECO:0007669"/>
    <property type="project" value="TreeGrafter"/>
</dbReference>
<dbReference type="NCBIfam" id="TIGR00004">
    <property type="entry name" value="Rid family detoxifying hydrolase"/>
    <property type="match status" value="1"/>
</dbReference>
<dbReference type="AlphaFoldDB" id="A0A4Q9BEF5"/>
<dbReference type="InterPro" id="IPR006056">
    <property type="entry name" value="RidA"/>
</dbReference>
<comment type="caution">
    <text evidence="2">The sequence shown here is derived from an EMBL/GenBank/DDBJ whole genome shotgun (WGS) entry which is preliminary data.</text>
</comment>
<dbReference type="GO" id="GO:0005829">
    <property type="term" value="C:cytosol"/>
    <property type="evidence" value="ECO:0007669"/>
    <property type="project" value="TreeGrafter"/>
</dbReference>